<evidence type="ECO:0000256" key="4">
    <source>
        <dbReference type="ARBA" id="ARBA00013185"/>
    </source>
</evidence>
<evidence type="ECO:0000256" key="3">
    <source>
        <dbReference type="ARBA" id="ARBA00006206"/>
    </source>
</evidence>
<sequence length="340" mass="37458">MTISVQDFGNGATLYTITNKHNVSLSATDLGARIVKWLVPTAEGEKNIVLGFDNATGYQTIDTYLGSTIGRVAGRISNGQFEIDGTDYQVETQASQNNHTLHGGPESFETKIWKTDVNEAQNQLVFSYHSPDGENGFPGNLEVQVTYTLTDDNEWVIDYQATTDNATLFNPTNHVYFNLTGNHEETIHEHTLQLASDMFAVINEDVTVTGEKRAVDGTPFDFRQASKLAQIYDTNYEQNVLVGGLDHPFFLEKTTEPQAVLTSPSGDIKVEMHTDEDAVVIFSANFGPDKEDGSEKITNFTGITLETQAAPGAIEFDGFGDIVLRPGQTYRSQTGFKVIY</sequence>
<keyword evidence="7 8" id="KW-0119">Carbohydrate metabolism</keyword>
<dbReference type="EC" id="5.1.3.3" evidence="4 8"/>
<dbReference type="InterPro" id="IPR008183">
    <property type="entry name" value="Aldose_1/G6P_1-epimerase"/>
</dbReference>
<dbReference type="Pfam" id="PF01263">
    <property type="entry name" value="Aldose_epim"/>
    <property type="match status" value="1"/>
</dbReference>
<dbReference type="EMBL" id="CP039712">
    <property type="protein sequence ID" value="QCI85652.1"/>
    <property type="molecule type" value="Genomic_DNA"/>
</dbReference>
<dbReference type="GO" id="GO:0006006">
    <property type="term" value="P:glucose metabolic process"/>
    <property type="evidence" value="ECO:0007669"/>
    <property type="project" value="TreeGrafter"/>
</dbReference>
<name>A0A4D7CSJ3_9ENTE</name>
<evidence type="ECO:0000256" key="6">
    <source>
        <dbReference type="ARBA" id="ARBA00023235"/>
    </source>
</evidence>
<dbReference type="GO" id="GO:0004034">
    <property type="term" value="F:aldose 1-epimerase activity"/>
    <property type="evidence" value="ECO:0007669"/>
    <property type="project" value="UniProtKB-EC"/>
</dbReference>
<evidence type="ECO:0000256" key="1">
    <source>
        <dbReference type="ARBA" id="ARBA00001614"/>
    </source>
</evidence>
<dbReference type="Gene3D" id="2.70.98.10">
    <property type="match status" value="1"/>
</dbReference>
<dbReference type="RefSeq" id="WP_136952498.1">
    <property type="nucleotide sequence ID" value="NZ_CP039712.1"/>
</dbReference>
<dbReference type="KEGG" id="vao:FA707_01115"/>
<dbReference type="InterPro" id="IPR014718">
    <property type="entry name" value="GH-type_carb-bd"/>
</dbReference>
<dbReference type="NCBIfam" id="NF008277">
    <property type="entry name" value="PRK11055.1"/>
    <property type="match status" value="1"/>
</dbReference>
<accession>A0A4D7CSJ3</accession>
<organism evidence="9 10">
    <name type="scientific">Vagococcus zengguangii</name>
    <dbReference type="NCBI Taxonomy" id="2571750"/>
    <lineage>
        <taxon>Bacteria</taxon>
        <taxon>Bacillati</taxon>
        <taxon>Bacillota</taxon>
        <taxon>Bacilli</taxon>
        <taxon>Lactobacillales</taxon>
        <taxon>Enterococcaceae</taxon>
        <taxon>Vagococcus</taxon>
    </lineage>
</organism>
<dbReference type="AlphaFoldDB" id="A0A4D7CSJ3"/>
<dbReference type="UniPathway" id="UPA00242"/>
<dbReference type="GO" id="GO:0030246">
    <property type="term" value="F:carbohydrate binding"/>
    <property type="evidence" value="ECO:0007669"/>
    <property type="project" value="InterPro"/>
</dbReference>
<evidence type="ECO:0000256" key="2">
    <source>
        <dbReference type="ARBA" id="ARBA00005028"/>
    </source>
</evidence>
<dbReference type="InterPro" id="IPR018052">
    <property type="entry name" value="Ald1_epimerase_CS"/>
</dbReference>
<dbReference type="Proteomes" id="UP000298615">
    <property type="component" value="Chromosome"/>
</dbReference>
<dbReference type="InterPro" id="IPR047215">
    <property type="entry name" value="Galactose_mutarotase-like"/>
</dbReference>
<comment type="pathway">
    <text evidence="2 8">Carbohydrate metabolism; hexose metabolism.</text>
</comment>
<dbReference type="PIRSF" id="PIRSF005096">
    <property type="entry name" value="GALM"/>
    <property type="match status" value="1"/>
</dbReference>
<keyword evidence="6 8" id="KW-0413">Isomerase</keyword>
<reference evidence="9 10" key="1">
    <citation type="submission" date="2019-04" db="EMBL/GenBank/DDBJ databases">
        <title>Vagococcus sp. nov., isolated from faeces of yaks (Bos grunniens).</title>
        <authorList>
            <person name="Ge Y."/>
        </authorList>
    </citation>
    <scope>NUCLEOTIDE SEQUENCE [LARGE SCALE GENOMIC DNA]</scope>
    <source>
        <strain evidence="9 10">MN-17</strain>
    </source>
</reference>
<keyword evidence="10" id="KW-1185">Reference proteome</keyword>
<dbReference type="GO" id="GO:0005737">
    <property type="term" value="C:cytoplasm"/>
    <property type="evidence" value="ECO:0007669"/>
    <property type="project" value="TreeGrafter"/>
</dbReference>
<dbReference type="OrthoDB" id="9779408at2"/>
<proteinExistence type="inferred from homology"/>
<comment type="catalytic activity">
    <reaction evidence="1 8">
        <text>alpha-D-glucose = beta-D-glucose</text>
        <dbReference type="Rhea" id="RHEA:10264"/>
        <dbReference type="ChEBI" id="CHEBI:15903"/>
        <dbReference type="ChEBI" id="CHEBI:17925"/>
        <dbReference type="EC" id="5.1.3.3"/>
    </reaction>
</comment>
<protein>
    <recommendedName>
        <fullName evidence="5 8">Aldose 1-epimerase</fullName>
        <ecNumber evidence="4 8">5.1.3.3</ecNumber>
    </recommendedName>
</protein>
<dbReference type="InterPro" id="IPR015443">
    <property type="entry name" value="Aldose_1-epimerase"/>
</dbReference>
<dbReference type="CDD" id="cd09019">
    <property type="entry name" value="galactose_mutarotase_like"/>
    <property type="match status" value="1"/>
</dbReference>
<gene>
    <name evidence="9" type="ORF">FA707_01115</name>
</gene>
<evidence type="ECO:0000256" key="8">
    <source>
        <dbReference type="PIRNR" id="PIRNR005096"/>
    </source>
</evidence>
<evidence type="ECO:0000313" key="10">
    <source>
        <dbReference type="Proteomes" id="UP000298615"/>
    </source>
</evidence>
<dbReference type="SUPFAM" id="SSF74650">
    <property type="entry name" value="Galactose mutarotase-like"/>
    <property type="match status" value="1"/>
</dbReference>
<dbReference type="GO" id="GO:0033499">
    <property type="term" value="P:galactose catabolic process via UDP-galactose, Leloir pathway"/>
    <property type="evidence" value="ECO:0007669"/>
    <property type="project" value="TreeGrafter"/>
</dbReference>
<dbReference type="PROSITE" id="PS00545">
    <property type="entry name" value="ALDOSE_1_EPIMERASE"/>
    <property type="match status" value="1"/>
</dbReference>
<comment type="similarity">
    <text evidence="3 8">Belongs to the aldose epimerase family.</text>
</comment>
<dbReference type="PANTHER" id="PTHR10091:SF0">
    <property type="entry name" value="GALACTOSE MUTAROTASE"/>
    <property type="match status" value="1"/>
</dbReference>
<evidence type="ECO:0000313" key="9">
    <source>
        <dbReference type="EMBL" id="QCI85652.1"/>
    </source>
</evidence>
<dbReference type="InterPro" id="IPR011013">
    <property type="entry name" value="Gal_mutarotase_sf_dom"/>
</dbReference>
<dbReference type="PANTHER" id="PTHR10091">
    <property type="entry name" value="ALDOSE-1-EPIMERASE"/>
    <property type="match status" value="1"/>
</dbReference>
<evidence type="ECO:0000256" key="5">
    <source>
        <dbReference type="ARBA" id="ARBA00014165"/>
    </source>
</evidence>
<evidence type="ECO:0000256" key="7">
    <source>
        <dbReference type="ARBA" id="ARBA00023277"/>
    </source>
</evidence>